<dbReference type="OrthoDB" id="667044at2"/>
<evidence type="ECO:0000313" key="1">
    <source>
        <dbReference type="EMBL" id="GAO43800.1"/>
    </source>
</evidence>
<keyword evidence="2" id="KW-1185">Reference proteome</keyword>
<proteinExistence type="predicted"/>
<sequence>MDTTQLSGWYRIDGRDLWTVYSMFVESGSDGFLKYAAKKESITHDWRDEDGLDVDLSQIFLKDRDITLNVAILAESESRFWEVYEAFLAHMMQPGQRRIEVTEFGDRSFNVFYKECNNFKRFTRIKDSNLIGCKFSIVFTENKPSISSNVYIVDDQGRYLIT</sequence>
<dbReference type="AlphaFoldDB" id="A0A0E9N363"/>
<dbReference type="EMBL" id="BBWV01000002">
    <property type="protein sequence ID" value="GAO43800.1"/>
    <property type="molecule type" value="Genomic_DNA"/>
</dbReference>
<accession>A0A0E9N363</accession>
<comment type="caution">
    <text evidence="1">The sequence shown here is derived from an EMBL/GenBank/DDBJ whole genome shotgun (WGS) entry which is preliminary data.</text>
</comment>
<name>A0A0E9N363_9BACT</name>
<reference evidence="1 2" key="1">
    <citation type="submission" date="2015-04" db="EMBL/GenBank/DDBJ databases">
        <title>Whole genome shotgun sequence of Flavihumibacter petaseus NBRC 106054.</title>
        <authorList>
            <person name="Miyazawa S."/>
            <person name="Hosoyama A."/>
            <person name="Hashimoto M."/>
            <person name="Noguchi M."/>
            <person name="Tsuchikane K."/>
            <person name="Ohji S."/>
            <person name="Yamazoe A."/>
            <person name="Ichikawa N."/>
            <person name="Kimura A."/>
            <person name="Fujita N."/>
        </authorList>
    </citation>
    <scope>NUCLEOTIDE SEQUENCE [LARGE SCALE GENOMIC DNA]</scope>
    <source>
        <strain evidence="1 2">NBRC 106054</strain>
    </source>
</reference>
<dbReference type="Proteomes" id="UP000033121">
    <property type="component" value="Unassembled WGS sequence"/>
</dbReference>
<protein>
    <submittedName>
        <fullName evidence="1">Uncharacterized protein</fullName>
    </submittedName>
</protein>
<gene>
    <name evidence="1" type="ORF">FPE01S_02_09060</name>
</gene>
<dbReference type="RefSeq" id="WP_157474034.1">
    <property type="nucleotide sequence ID" value="NZ_BBWV01000002.1"/>
</dbReference>
<evidence type="ECO:0000313" key="2">
    <source>
        <dbReference type="Proteomes" id="UP000033121"/>
    </source>
</evidence>
<dbReference type="STRING" id="1220578.FPE01S_02_09060"/>
<organism evidence="1 2">
    <name type="scientific">Flavihumibacter petaseus NBRC 106054</name>
    <dbReference type="NCBI Taxonomy" id="1220578"/>
    <lineage>
        <taxon>Bacteria</taxon>
        <taxon>Pseudomonadati</taxon>
        <taxon>Bacteroidota</taxon>
        <taxon>Chitinophagia</taxon>
        <taxon>Chitinophagales</taxon>
        <taxon>Chitinophagaceae</taxon>
        <taxon>Flavihumibacter</taxon>
    </lineage>
</organism>